<proteinExistence type="predicted"/>
<name>A0A9Q8PMT1_PASFU</name>
<dbReference type="GeneID" id="71994187"/>
<feature type="region of interest" description="Disordered" evidence="1">
    <location>
        <begin position="283"/>
        <end position="305"/>
    </location>
</feature>
<feature type="compositionally biased region" description="Polar residues" evidence="1">
    <location>
        <begin position="191"/>
        <end position="205"/>
    </location>
</feature>
<gene>
    <name evidence="4" type="ORF">CLAFUR5_14309</name>
</gene>
<evidence type="ECO:0000313" key="5">
    <source>
        <dbReference type="Proteomes" id="UP000756132"/>
    </source>
</evidence>
<evidence type="ECO:0000256" key="2">
    <source>
        <dbReference type="SAM" id="Phobius"/>
    </source>
</evidence>
<organism evidence="4 5">
    <name type="scientific">Passalora fulva</name>
    <name type="common">Tomato leaf mold</name>
    <name type="synonym">Cladosporium fulvum</name>
    <dbReference type="NCBI Taxonomy" id="5499"/>
    <lineage>
        <taxon>Eukaryota</taxon>
        <taxon>Fungi</taxon>
        <taxon>Dikarya</taxon>
        <taxon>Ascomycota</taxon>
        <taxon>Pezizomycotina</taxon>
        <taxon>Dothideomycetes</taxon>
        <taxon>Dothideomycetidae</taxon>
        <taxon>Mycosphaerellales</taxon>
        <taxon>Mycosphaerellaceae</taxon>
        <taxon>Fulvia</taxon>
    </lineage>
</organism>
<reference evidence="4" key="1">
    <citation type="submission" date="2021-12" db="EMBL/GenBank/DDBJ databases">
        <authorList>
            <person name="Zaccaron A."/>
            <person name="Stergiopoulos I."/>
        </authorList>
    </citation>
    <scope>NUCLEOTIDE SEQUENCE</scope>
    <source>
        <strain evidence="4">Race5_Kim</strain>
    </source>
</reference>
<keyword evidence="2" id="KW-1133">Transmembrane helix</keyword>
<accession>A0A9Q8PMT1</accession>
<reference evidence="4" key="2">
    <citation type="journal article" date="2022" name="Microb. Genom.">
        <title>A chromosome-scale genome assembly of the tomato pathogen Cladosporium fulvum reveals a compartmentalized genome architecture and the presence of a dispensable chromosome.</title>
        <authorList>
            <person name="Zaccaron A.Z."/>
            <person name="Chen L.H."/>
            <person name="Samaras A."/>
            <person name="Stergiopoulos I."/>
        </authorList>
    </citation>
    <scope>NUCLEOTIDE SEQUENCE</scope>
    <source>
        <strain evidence="4">Race5_Kim</strain>
    </source>
</reference>
<feature type="transmembrane region" description="Helical" evidence="2">
    <location>
        <begin position="217"/>
        <end position="238"/>
    </location>
</feature>
<keyword evidence="5" id="KW-1185">Reference proteome</keyword>
<dbReference type="KEGG" id="ffu:CLAFUR5_14309"/>
<feature type="chain" id="PRO_5040168434" evidence="3">
    <location>
        <begin position="22"/>
        <end position="329"/>
    </location>
</feature>
<dbReference type="Proteomes" id="UP000756132">
    <property type="component" value="Chromosome 13"/>
</dbReference>
<keyword evidence="2" id="KW-0812">Transmembrane</keyword>
<dbReference type="EMBL" id="CP090175">
    <property type="protein sequence ID" value="UJO25307.1"/>
    <property type="molecule type" value="Genomic_DNA"/>
</dbReference>
<sequence>MKIALQLMLVVSALLTGLVSAYSVVYPDADWELLKEYHDDSPVHKRVANIHGMHFPRVPGINYDRNQLREIVDKTEFKSIELHYIDINAKSSYTSNLMAALELLQRADELVKRVKIYDDLIPDEEEDIFYYACLLADRSEELIRQVERVISNVETKGQKEPELKYLRNMIEELKKQRIARKDNDMRAKASVPQTAPSHDQQSNEGDQQDDKVAAVPVHAVSGALAIVLYTIILTFAFCPYQRPIHDKSTCSHLECVHEMMADARKHCKKSNQQTNETVERIQQANPEQQDDPGLKTTTQAEPEDWIVVDKVGSDDDELIYAGEGAGQKQ</sequence>
<dbReference type="RefSeq" id="XP_047769673.1">
    <property type="nucleotide sequence ID" value="XM_047913457.1"/>
</dbReference>
<dbReference type="AlphaFoldDB" id="A0A9Q8PMT1"/>
<evidence type="ECO:0000256" key="3">
    <source>
        <dbReference type="SAM" id="SignalP"/>
    </source>
</evidence>
<feature type="region of interest" description="Disordered" evidence="1">
    <location>
        <begin position="181"/>
        <end position="210"/>
    </location>
</feature>
<keyword evidence="3" id="KW-0732">Signal</keyword>
<evidence type="ECO:0000256" key="1">
    <source>
        <dbReference type="SAM" id="MobiDB-lite"/>
    </source>
</evidence>
<feature type="signal peptide" evidence="3">
    <location>
        <begin position="1"/>
        <end position="21"/>
    </location>
</feature>
<evidence type="ECO:0000313" key="4">
    <source>
        <dbReference type="EMBL" id="UJO25307.1"/>
    </source>
</evidence>
<protein>
    <submittedName>
        <fullName evidence="4">Uncharacterized protein</fullName>
    </submittedName>
</protein>
<keyword evidence="2" id="KW-0472">Membrane</keyword>